<feature type="chain" id="PRO_5047444177" evidence="1">
    <location>
        <begin position="19"/>
        <end position="211"/>
    </location>
</feature>
<dbReference type="Proteomes" id="UP001610334">
    <property type="component" value="Unassembled WGS sequence"/>
</dbReference>
<sequence>MRSLALPLAFALVGLAVADDEPTTMPYYQPNWDSAWDAMPSYHGTVGSVVSVSSQDVTYAISCSDDAATSTCSIKDPWTMVAGPSTYSLAGVYTAYNWRPPVTVSYDWDCKMTSYSESPSCSFSLSYTGSESGLETSLAVQISTQWDYTTGSPYGLAVTEGLDKISEAATAATAAEATTTSSDGAGMLVRPVEALITAAPVVLAAGVGALL</sequence>
<name>A0ABR4I413_9EURO</name>
<comment type="caution">
    <text evidence="2">The sequence shown here is derived from an EMBL/GenBank/DDBJ whole genome shotgun (WGS) entry which is preliminary data.</text>
</comment>
<evidence type="ECO:0000313" key="3">
    <source>
        <dbReference type="Proteomes" id="UP001610334"/>
    </source>
</evidence>
<evidence type="ECO:0000313" key="2">
    <source>
        <dbReference type="EMBL" id="KAL2822498.1"/>
    </source>
</evidence>
<reference evidence="2 3" key="1">
    <citation type="submission" date="2024-07" db="EMBL/GenBank/DDBJ databases">
        <title>Section-level genome sequencing and comparative genomics of Aspergillus sections Usti and Cavernicolus.</title>
        <authorList>
            <consortium name="Lawrence Berkeley National Laboratory"/>
            <person name="Nybo J.L."/>
            <person name="Vesth T.C."/>
            <person name="Theobald S."/>
            <person name="Frisvad J.C."/>
            <person name="Larsen T.O."/>
            <person name="Kjaerboelling I."/>
            <person name="Rothschild-Mancinelli K."/>
            <person name="Lyhne E.K."/>
            <person name="Kogle M.E."/>
            <person name="Barry K."/>
            <person name="Clum A."/>
            <person name="Na H."/>
            <person name="Ledsgaard L."/>
            <person name="Lin J."/>
            <person name="Lipzen A."/>
            <person name="Kuo A."/>
            <person name="Riley R."/>
            <person name="Mondo S."/>
            <person name="Labutti K."/>
            <person name="Haridas S."/>
            <person name="Pangalinan J."/>
            <person name="Salamov A.A."/>
            <person name="Simmons B.A."/>
            <person name="Magnuson J.K."/>
            <person name="Chen J."/>
            <person name="Drula E."/>
            <person name="Henrissat B."/>
            <person name="Wiebenga A."/>
            <person name="Lubbers R.J."/>
            <person name="Gomes A.C."/>
            <person name="Makela M.R."/>
            <person name="Stajich J."/>
            <person name="Grigoriev I.V."/>
            <person name="Mortensen U.H."/>
            <person name="De Vries R.P."/>
            <person name="Baker S.E."/>
            <person name="Andersen M.R."/>
        </authorList>
    </citation>
    <scope>NUCLEOTIDE SEQUENCE [LARGE SCALE GENOMIC DNA]</scope>
    <source>
        <strain evidence="2 3">CBS 588.65</strain>
    </source>
</reference>
<proteinExistence type="predicted"/>
<accession>A0ABR4I413</accession>
<protein>
    <submittedName>
        <fullName evidence="2">Uncharacterized protein</fullName>
    </submittedName>
</protein>
<feature type="signal peptide" evidence="1">
    <location>
        <begin position="1"/>
        <end position="18"/>
    </location>
</feature>
<keyword evidence="3" id="KW-1185">Reference proteome</keyword>
<keyword evidence="1" id="KW-0732">Signal</keyword>
<dbReference type="EMBL" id="JBFXLT010000002">
    <property type="protein sequence ID" value="KAL2822498.1"/>
    <property type="molecule type" value="Genomic_DNA"/>
</dbReference>
<gene>
    <name evidence="2" type="ORF">BJX63DRAFT_427064</name>
</gene>
<evidence type="ECO:0000256" key="1">
    <source>
        <dbReference type="SAM" id="SignalP"/>
    </source>
</evidence>
<organism evidence="2 3">
    <name type="scientific">Aspergillus granulosus</name>
    <dbReference type="NCBI Taxonomy" id="176169"/>
    <lineage>
        <taxon>Eukaryota</taxon>
        <taxon>Fungi</taxon>
        <taxon>Dikarya</taxon>
        <taxon>Ascomycota</taxon>
        <taxon>Pezizomycotina</taxon>
        <taxon>Eurotiomycetes</taxon>
        <taxon>Eurotiomycetidae</taxon>
        <taxon>Eurotiales</taxon>
        <taxon>Aspergillaceae</taxon>
        <taxon>Aspergillus</taxon>
        <taxon>Aspergillus subgen. Nidulantes</taxon>
    </lineage>
</organism>